<dbReference type="InterPro" id="IPR003439">
    <property type="entry name" value="ABC_transporter-like_ATP-bd"/>
</dbReference>
<dbReference type="InterPro" id="IPR017871">
    <property type="entry name" value="ABC_transporter-like_CS"/>
</dbReference>
<dbReference type="InterPro" id="IPR050173">
    <property type="entry name" value="ABC_transporter_C-like"/>
</dbReference>
<keyword evidence="4 9" id="KW-0812">Transmembrane</keyword>
<evidence type="ECO:0000256" key="8">
    <source>
        <dbReference type="ARBA" id="ARBA00023136"/>
    </source>
</evidence>
<comment type="similarity">
    <text evidence="2">Belongs to the ABC transporter superfamily. ABCC family. Conjugate transporter (TC 3.A.1.208) subfamily.</text>
</comment>
<dbReference type="PROSITE" id="PS50893">
    <property type="entry name" value="ABC_TRANSPORTER_2"/>
    <property type="match status" value="1"/>
</dbReference>
<name>A0A8S2U0B5_9BILA</name>
<evidence type="ECO:0000256" key="7">
    <source>
        <dbReference type="ARBA" id="ARBA00022989"/>
    </source>
</evidence>
<feature type="transmembrane region" description="Helical" evidence="9">
    <location>
        <begin position="380"/>
        <end position="400"/>
    </location>
</feature>
<evidence type="ECO:0000259" key="10">
    <source>
        <dbReference type="PROSITE" id="PS50893"/>
    </source>
</evidence>
<dbReference type="GO" id="GO:0005524">
    <property type="term" value="F:ATP binding"/>
    <property type="evidence" value="ECO:0007669"/>
    <property type="project" value="UniProtKB-KW"/>
</dbReference>
<dbReference type="PANTHER" id="PTHR24223:SF456">
    <property type="entry name" value="MULTIDRUG RESISTANCE-ASSOCIATED PROTEIN LETHAL(2)03659"/>
    <property type="match status" value="1"/>
</dbReference>
<evidence type="ECO:0000256" key="3">
    <source>
        <dbReference type="ARBA" id="ARBA00022448"/>
    </source>
</evidence>
<dbReference type="CDD" id="cd03250">
    <property type="entry name" value="ABCC_MRP_domain1"/>
    <property type="match status" value="1"/>
</dbReference>
<dbReference type="SUPFAM" id="SSF52540">
    <property type="entry name" value="P-loop containing nucleoside triphosphate hydrolases"/>
    <property type="match status" value="1"/>
</dbReference>
<dbReference type="InterPro" id="IPR044726">
    <property type="entry name" value="ABCC_6TM_D2"/>
</dbReference>
<accession>A0A8S2U0B5</accession>
<gene>
    <name evidence="12" type="ORF">TMI583_LOCUS39223</name>
</gene>
<feature type="transmembrane region" description="Helical" evidence="9">
    <location>
        <begin position="302"/>
        <end position="320"/>
    </location>
</feature>
<comment type="subcellular location">
    <subcellularLocation>
        <location evidence="1">Membrane</location>
        <topology evidence="1">Multi-pass membrane protein</topology>
    </subcellularLocation>
</comment>
<dbReference type="EMBL" id="CAJOBA010059206">
    <property type="protein sequence ID" value="CAF4314067.1"/>
    <property type="molecule type" value="Genomic_DNA"/>
</dbReference>
<proteinExistence type="inferred from homology"/>
<dbReference type="InterPro" id="IPR036640">
    <property type="entry name" value="ABC1_TM_sf"/>
</dbReference>
<evidence type="ECO:0000256" key="1">
    <source>
        <dbReference type="ARBA" id="ARBA00004141"/>
    </source>
</evidence>
<organism evidence="12 13">
    <name type="scientific">Didymodactylos carnosus</name>
    <dbReference type="NCBI Taxonomy" id="1234261"/>
    <lineage>
        <taxon>Eukaryota</taxon>
        <taxon>Metazoa</taxon>
        <taxon>Spiralia</taxon>
        <taxon>Gnathifera</taxon>
        <taxon>Rotifera</taxon>
        <taxon>Eurotatoria</taxon>
        <taxon>Bdelloidea</taxon>
        <taxon>Philodinida</taxon>
        <taxon>Philodinidae</taxon>
        <taxon>Didymodactylos</taxon>
    </lineage>
</organism>
<dbReference type="FunFam" id="3.40.50.300:FF:000997">
    <property type="entry name" value="Multidrug resistance-associated protein 1"/>
    <property type="match status" value="1"/>
</dbReference>
<dbReference type="InterPro" id="IPR027417">
    <property type="entry name" value="P-loop_NTPase"/>
</dbReference>
<evidence type="ECO:0000313" key="13">
    <source>
        <dbReference type="Proteomes" id="UP000682733"/>
    </source>
</evidence>
<dbReference type="Gene3D" id="3.40.50.300">
    <property type="entry name" value="P-loop containing nucleotide triphosphate hydrolases"/>
    <property type="match status" value="1"/>
</dbReference>
<feature type="transmembrane region" description="Helical" evidence="9">
    <location>
        <begin position="351"/>
        <end position="373"/>
    </location>
</feature>
<feature type="non-terminal residue" evidence="12">
    <location>
        <position position="1"/>
    </location>
</feature>
<evidence type="ECO:0000256" key="9">
    <source>
        <dbReference type="SAM" id="Phobius"/>
    </source>
</evidence>
<dbReference type="GO" id="GO:0140359">
    <property type="term" value="F:ABC-type transporter activity"/>
    <property type="evidence" value="ECO:0007669"/>
    <property type="project" value="InterPro"/>
</dbReference>
<feature type="domain" description="ABC transmembrane type-1" evidence="11">
    <location>
        <begin position="255"/>
        <end position="408"/>
    </location>
</feature>
<dbReference type="PROSITE" id="PS00211">
    <property type="entry name" value="ABC_TRANSPORTER_1"/>
    <property type="match status" value="1"/>
</dbReference>
<keyword evidence="8 9" id="KW-0472">Membrane</keyword>
<dbReference type="InterPro" id="IPR011527">
    <property type="entry name" value="ABC1_TM_dom"/>
</dbReference>
<keyword evidence="5" id="KW-0547">Nucleotide-binding</keyword>
<keyword evidence="6" id="KW-0067">ATP-binding</keyword>
<evidence type="ECO:0000256" key="6">
    <source>
        <dbReference type="ARBA" id="ARBA00022840"/>
    </source>
</evidence>
<dbReference type="Pfam" id="PF00005">
    <property type="entry name" value="ABC_tran"/>
    <property type="match status" value="1"/>
</dbReference>
<dbReference type="GO" id="GO:0016020">
    <property type="term" value="C:membrane"/>
    <property type="evidence" value="ECO:0007669"/>
    <property type="project" value="UniProtKB-SubCell"/>
</dbReference>
<sequence length="429" mass="47558">FFPLSLERLSEVIISTRRIDEFMNLSKDDDSEKDTDNAHGKDELAGTVLMNKASFCWDAQNQSCLLKDIDINVKQGSLVGVMGSIGSCKSSLLMAILGEMKLSSGTSSCNGTFAYASQTPWIFADTIRENILFGKSLNPERYAKVLQICCLIPDIDSMVAGDLTVIGEKGVNLSGGQRARVSLARAIYDKADIYLFDDPLAAVDSTVAQSIFEDCIGPDGFLKTKSRILVTHQIEFLPKADHCVLLDRGRIKGQGAVVILGIINPWVLFILVPLVPSFIWIRRFFLKSSRQIKRLDSVTRSPIYALFSSSLSGLVTIRAFKTEDNLINSFIERIDANTRAWFELNAGVRWFGLRLDLMTSALTTLMAILTVALRHQIDASSAALGLMYCITLSSMFQWAVRQSAEMENHMTSAERITRCSCITSLFVKE</sequence>
<dbReference type="Proteomes" id="UP000682733">
    <property type="component" value="Unassembled WGS sequence"/>
</dbReference>
<evidence type="ECO:0000256" key="4">
    <source>
        <dbReference type="ARBA" id="ARBA00022692"/>
    </source>
</evidence>
<dbReference type="InterPro" id="IPR003593">
    <property type="entry name" value="AAA+_ATPase"/>
</dbReference>
<dbReference type="Pfam" id="PF00664">
    <property type="entry name" value="ABC_membrane"/>
    <property type="match status" value="1"/>
</dbReference>
<reference evidence="12" key="1">
    <citation type="submission" date="2021-02" db="EMBL/GenBank/DDBJ databases">
        <authorList>
            <person name="Nowell W R."/>
        </authorList>
    </citation>
    <scope>NUCLEOTIDE SEQUENCE</scope>
</reference>
<comment type="caution">
    <text evidence="12">The sequence shown here is derived from an EMBL/GenBank/DDBJ whole genome shotgun (WGS) entry which is preliminary data.</text>
</comment>
<dbReference type="SUPFAM" id="SSF90123">
    <property type="entry name" value="ABC transporter transmembrane region"/>
    <property type="match status" value="1"/>
</dbReference>
<dbReference type="PROSITE" id="PS50929">
    <property type="entry name" value="ABC_TM1F"/>
    <property type="match status" value="1"/>
</dbReference>
<feature type="domain" description="ABC transporter" evidence="10">
    <location>
        <begin position="48"/>
        <end position="271"/>
    </location>
</feature>
<evidence type="ECO:0000259" key="11">
    <source>
        <dbReference type="PROSITE" id="PS50929"/>
    </source>
</evidence>
<keyword evidence="7 9" id="KW-1133">Transmembrane helix</keyword>
<dbReference type="PANTHER" id="PTHR24223">
    <property type="entry name" value="ATP-BINDING CASSETTE SUB-FAMILY C"/>
    <property type="match status" value="1"/>
</dbReference>
<evidence type="ECO:0000256" key="2">
    <source>
        <dbReference type="ARBA" id="ARBA00009726"/>
    </source>
</evidence>
<protein>
    <submittedName>
        <fullName evidence="12">Uncharacterized protein</fullName>
    </submittedName>
</protein>
<dbReference type="SMART" id="SM00382">
    <property type="entry name" value="AAA"/>
    <property type="match status" value="1"/>
</dbReference>
<dbReference type="CDD" id="cd18580">
    <property type="entry name" value="ABC_6TM_ABCC_D2"/>
    <property type="match status" value="1"/>
</dbReference>
<dbReference type="Gene3D" id="1.20.1560.10">
    <property type="entry name" value="ABC transporter type 1, transmembrane domain"/>
    <property type="match status" value="1"/>
</dbReference>
<feature type="transmembrane region" description="Helical" evidence="9">
    <location>
        <begin position="256"/>
        <end position="281"/>
    </location>
</feature>
<evidence type="ECO:0000256" key="5">
    <source>
        <dbReference type="ARBA" id="ARBA00022741"/>
    </source>
</evidence>
<evidence type="ECO:0000313" key="12">
    <source>
        <dbReference type="EMBL" id="CAF4314067.1"/>
    </source>
</evidence>
<keyword evidence="3" id="KW-0813">Transport</keyword>
<dbReference type="GO" id="GO:0016887">
    <property type="term" value="F:ATP hydrolysis activity"/>
    <property type="evidence" value="ECO:0007669"/>
    <property type="project" value="InterPro"/>
</dbReference>
<dbReference type="AlphaFoldDB" id="A0A8S2U0B5"/>